<keyword evidence="1" id="KW-0812">Transmembrane</keyword>
<dbReference type="Proteomes" id="UP000014140">
    <property type="component" value="Unassembled WGS sequence"/>
</dbReference>
<proteinExistence type="predicted"/>
<evidence type="ECO:0000256" key="1">
    <source>
        <dbReference type="SAM" id="Phobius"/>
    </source>
</evidence>
<dbReference type="HOGENOM" id="CLU_686840_0_0_10"/>
<feature type="transmembrane region" description="Helical" evidence="1">
    <location>
        <begin position="317"/>
        <end position="336"/>
    </location>
</feature>
<reference evidence="2 3" key="1">
    <citation type="submission" date="2013-04" db="EMBL/GenBank/DDBJ databases">
        <title>The Genome Sequence of Parabacteroides goldsteinii dnLKV18.</title>
        <authorList>
            <consortium name="The Broad Institute Genomics Platform"/>
            <consortium name="The Broad Institute Genome Sequencing Center for Infectious Disease"/>
            <person name="Earl A."/>
            <person name="Xavier R."/>
            <person name="Kuhn K."/>
            <person name="Stappenbeck T."/>
            <person name="Walker B."/>
            <person name="Young S."/>
            <person name="Zeng Q."/>
            <person name="Gargeya S."/>
            <person name="Fitzgerald M."/>
            <person name="Haas B."/>
            <person name="Abouelleil A."/>
            <person name="Allen A.W."/>
            <person name="Alvarado L."/>
            <person name="Arachchi H.M."/>
            <person name="Berlin A.M."/>
            <person name="Chapman S.B."/>
            <person name="Gainer-Dewar J."/>
            <person name="Goldberg J."/>
            <person name="Griggs A."/>
            <person name="Gujja S."/>
            <person name="Hansen M."/>
            <person name="Howarth C."/>
            <person name="Imamovic A."/>
            <person name="Ireland A."/>
            <person name="Larimer J."/>
            <person name="McCowan C."/>
            <person name="Murphy C."/>
            <person name="Pearson M."/>
            <person name="Poon T.W."/>
            <person name="Priest M."/>
            <person name="Roberts A."/>
            <person name="Saif S."/>
            <person name="Shea T."/>
            <person name="Sisk P."/>
            <person name="Sykes S."/>
            <person name="Wortman J."/>
            <person name="Nusbaum C."/>
            <person name="Birren B."/>
        </authorList>
    </citation>
    <scope>NUCLEOTIDE SEQUENCE [LARGE SCALE GENOMIC DNA]</scope>
    <source>
        <strain evidence="3">dnLKV18</strain>
    </source>
</reference>
<feature type="transmembrane region" description="Helical" evidence="1">
    <location>
        <begin position="208"/>
        <end position="226"/>
    </location>
</feature>
<gene>
    <name evidence="2" type="ORF">C803_01198</name>
</gene>
<feature type="transmembrane region" description="Helical" evidence="1">
    <location>
        <begin position="87"/>
        <end position="106"/>
    </location>
</feature>
<keyword evidence="1" id="KW-0472">Membrane</keyword>
<dbReference type="EMBL" id="ASSQ01000005">
    <property type="protein sequence ID" value="EOS19035.1"/>
    <property type="molecule type" value="Genomic_DNA"/>
</dbReference>
<dbReference type="AlphaFoldDB" id="S0GTN9"/>
<sequence>MLLTLFLTRRIDKCLIHPITLTSSLWLFLLIGYNVIDHGLYPLSDKFYYALMAWIIPFQIACLSMSNKYVRVRRLHLAHSATPLITNRYVILFISICLIISLVMSYQRAIVFDPSNFYSAWRELSVAVKRNEEAPLSGLHLNTFRVAQMGYMFCLIYLLRDERFKYKRLFFLLVFAFIVMGADKGSILRFFIGYIGVLCFRNKLNVRILLYSLSLICLVVYAIQFFRGDSEGIDIFDLIYIYIFSPLPAFDNYILHSQVDLTTYFHGDLVFKNFPLVGRIFANNYNTVDVNYFNYEMVHVPLPTNVYTMMAGYWVGWKWLGLIVGGLFHGCFWGYVYNRSRKSEAYKVLYVSILNVLVFYFFHDFLLEHIGFHLLLIFILFFILYNPMFKYLILRIK</sequence>
<keyword evidence="3" id="KW-1185">Reference proteome</keyword>
<feature type="transmembrane region" description="Helical" evidence="1">
    <location>
        <begin position="15"/>
        <end position="35"/>
    </location>
</feature>
<evidence type="ECO:0000313" key="3">
    <source>
        <dbReference type="Proteomes" id="UP000014140"/>
    </source>
</evidence>
<feature type="transmembrane region" description="Helical" evidence="1">
    <location>
        <begin position="47"/>
        <end position="66"/>
    </location>
</feature>
<evidence type="ECO:0008006" key="4">
    <source>
        <dbReference type="Google" id="ProtNLM"/>
    </source>
</evidence>
<feature type="transmembrane region" description="Helical" evidence="1">
    <location>
        <begin position="171"/>
        <end position="196"/>
    </location>
</feature>
<dbReference type="NCBIfam" id="TIGR04370">
    <property type="entry name" value="glyco_rpt_poly"/>
    <property type="match status" value="1"/>
</dbReference>
<accession>S0GTN9</accession>
<evidence type="ECO:0000313" key="2">
    <source>
        <dbReference type="EMBL" id="EOS19035.1"/>
    </source>
</evidence>
<name>S0GTN9_9BACT</name>
<dbReference type="PATRIC" id="fig|1235789.3.peg.1211"/>
<feature type="transmembrane region" description="Helical" evidence="1">
    <location>
        <begin position="372"/>
        <end position="393"/>
    </location>
</feature>
<comment type="caution">
    <text evidence="2">The sequence shown here is derived from an EMBL/GenBank/DDBJ whole genome shotgun (WGS) entry which is preliminary data.</text>
</comment>
<organism evidence="2 3">
    <name type="scientific">Parabacteroides goldsteinii dnLKV18</name>
    <dbReference type="NCBI Taxonomy" id="1235789"/>
    <lineage>
        <taxon>Bacteria</taxon>
        <taxon>Pseudomonadati</taxon>
        <taxon>Bacteroidota</taxon>
        <taxon>Bacteroidia</taxon>
        <taxon>Bacteroidales</taxon>
        <taxon>Tannerellaceae</taxon>
        <taxon>Parabacteroides</taxon>
    </lineage>
</organism>
<protein>
    <recommendedName>
        <fullName evidence="4">Oligosaccharide repeat unit polymerase</fullName>
    </recommendedName>
</protein>
<keyword evidence="1" id="KW-1133">Transmembrane helix</keyword>
<feature type="transmembrane region" description="Helical" evidence="1">
    <location>
        <begin position="348"/>
        <end position="366"/>
    </location>
</feature>